<dbReference type="AlphaFoldDB" id="A0A118JRL6"/>
<keyword evidence="4" id="KW-1185">Reference proteome</keyword>
<organism evidence="3 4">
    <name type="scientific">Cynara cardunculus var. scolymus</name>
    <name type="common">Globe artichoke</name>
    <name type="synonym">Cynara scolymus</name>
    <dbReference type="NCBI Taxonomy" id="59895"/>
    <lineage>
        <taxon>Eukaryota</taxon>
        <taxon>Viridiplantae</taxon>
        <taxon>Streptophyta</taxon>
        <taxon>Embryophyta</taxon>
        <taxon>Tracheophyta</taxon>
        <taxon>Spermatophyta</taxon>
        <taxon>Magnoliopsida</taxon>
        <taxon>eudicotyledons</taxon>
        <taxon>Gunneridae</taxon>
        <taxon>Pentapetalae</taxon>
        <taxon>asterids</taxon>
        <taxon>campanulids</taxon>
        <taxon>Asterales</taxon>
        <taxon>Asteraceae</taxon>
        <taxon>Carduoideae</taxon>
        <taxon>Cardueae</taxon>
        <taxon>Carduinae</taxon>
        <taxon>Cynara</taxon>
    </lineage>
</organism>
<feature type="non-terminal residue" evidence="3">
    <location>
        <position position="1"/>
    </location>
</feature>
<proteinExistence type="predicted"/>
<evidence type="ECO:0000256" key="2">
    <source>
        <dbReference type="SAM" id="Phobius"/>
    </source>
</evidence>
<keyword evidence="2" id="KW-0472">Membrane</keyword>
<dbReference type="EMBL" id="LEKV01005851">
    <property type="protein sequence ID" value="KVH87772.1"/>
    <property type="molecule type" value="Genomic_DNA"/>
</dbReference>
<name>A0A118JRL6_CYNCS</name>
<feature type="region of interest" description="Disordered" evidence="1">
    <location>
        <begin position="152"/>
        <end position="171"/>
    </location>
</feature>
<accession>A0A118JRL6</accession>
<feature type="compositionally biased region" description="Basic and acidic residues" evidence="1">
    <location>
        <begin position="93"/>
        <end position="106"/>
    </location>
</feature>
<protein>
    <submittedName>
        <fullName evidence="3">Uncharacterized protein</fullName>
    </submittedName>
</protein>
<dbReference type="PANTHER" id="PTHR47802">
    <property type="entry name" value="GLYOXALASE FAMILY PROTEIN, EXPRESSED"/>
    <property type="match status" value="1"/>
</dbReference>
<evidence type="ECO:0000256" key="1">
    <source>
        <dbReference type="SAM" id="MobiDB-lite"/>
    </source>
</evidence>
<feature type="transmembrane region" description="Helical" evidence="2">
    <location>
        <begin position="43"/>
        <end position="65"/>
    </location>
</feature>
<sequence length="171" mass="19544">MRSSSDSQKSVSWEEVHMADQLPVPRYGLDAPLSKAELEKQRFLTFISLFMMATSVIPFPAWAIFSHNSDLTIPRPLFFNYQRQDSDGGDEPTTSRREGGRRRSNESETGPSTGIFGFERIESPKFEFKVIWLRQSPSFYLHLIERDPSTKLPEGPWSSNAAVADPHNLHR</sequence>
<keyword evidence="2" id="KW-0812">Transmembrane</keyword>
<comment type="caution">
    <text evidence="3">The sequence shown here is derived from an EMBL/GenBank/DDBJ whole genome shotgun (WGS) entry which is preliminary data.</text>
</comment>
<reference evidence="3 4" key="1">
    <citation type="journal article" date="2016" name="Sci. Rep.">
        <title>The genome sequence of the outbreeding globe artichoke constructed de novo incorporating a phase-aware low-pass sequencing strategy of F1 progeny.</title>
        <authorList>
            <person name="Scaglione D."/>
            <person name="Reyes-Chin-Wo S."/>
            <person name="Acquadro A."/>
            <person name="Froenicke L."/>
            <person name="Portis E."/>
            <person name="Beitel C."/>
            <person name="Tirone M."/>
            <person name="Mauro R."/>
            <person name="Lo Monaco A."/>
            <person name="Mauromicale G."/>
            <person name="Faccioli P."/>
            <person name="Cattivelli L."/>
            <person name="Rieseberg L."/>
            <person name="Michelmore R."/>
            <person name="Lanteri S."/>
        </authorList>
    </citation>
    <scope>NUCLEOTIDE SEQUENCE [LARGE SCALE GENOMIC DNA]</scope>
    <source>
        <strain evidence="3">2C</strain>
    </source>
</reference>
<dbReference type="Gramene" id="KVH87772">
    <property type="protein sequence ID" value="KVH87772"/>
    <property type="gene ID" value="Ccrd_024942"/>
</dbReference>
<evidence type="ECO:0000313" key="3">
    <source>
        <dbReference type="EMBL" id="KVH87772.1"/>
    </source>
</evidence>
<keyword evidence="2" id="KW-1133">Transmembrane helix</keyword>
<evidence type="ECO:0000313" key="4">
    <source>
        <dbReference type="Proteomes" id="UP000243975"/>
    </source>
</evidence>
<dbReference type="PANTHER" id="PTHR47802:SF1">
    <property type="entry name" value="GLYOXALASE FAMILY PROTEIN, EXPRESSED"/>
    <property type="match status" value="1"/>
</dbReference>
<dbReference type="Proteomes" id="UP000243975">
    <property type="component" value="Unassembled WGS sequence"/>
</dbReference>
<gene>
    <name evidence="3" type="ORF">Ccrd_024942</name>
</gene>
<feature type="region of interest" description="Disordered" evidence="1">
    <location>
        <begin position="82"/>
        <end position="116"/>
    </location>
</feature>
<dbReference type="STRING" id="59895.A0A118JRL6"/>